<evidence type="ECO:0000313" key="5">
    <source>
        <dbReference type="EMBL" id="SIO41789.1"/>
    </source>
</evidence>
<dbReference type="SUPFAM" id="SSF46785">
    <property type="entry name" value="Winged helix' DNA-binding domain"/>
    <property type="match status" value="1"/>
</dbReference>
<gene>
    <name evidence="5" type="ORF">SAMN05444168_4171</name>
</gene>
<dbReference type="InterPro" id="IPR036390">
    <property type="entry name" value="WH_DNA-bd_sf"/>
</dbReference>
<sequence length="231" mass="26309">MNTMTPAKTDLDESQGKSLRLVAYENFTQQILNANIRPGQFVSQRELMVLTDMPLGAIREMVPRLEAEGLIKTVPNRGLQVCHVDLRLIRNAFQLRLMLEREAVANFTRTASDADLEKIERAHRDIVRRAVAKKIDDRLLNDAQTVDWGLHDMMIDAMGNDIVSNIYRVNSLRIRLIRLEHVVLKPEVVVPTMDEHLELIAAIRERNVEKAVGLLGTHIENARQRSMGNFG</sequence>
<dbReference type="SUPFAM" id="SSF48008">
    <property type="entry name" value="GntR ligand-binding domain-like"/>
    <property type="match status" value="1"/>
</dbReference>
<proteinExistence type="predicted"/>
<keyword evidence="3" id="KW-0804">Transcription</keyword>
<dbReference type="InterPro" id="IPR000524">
    <property type="entry name" value="Tscrpt_reg_HTH_GntR"/>
</dbReference>
<dbReference type="Gene3D" id="1.10.10.10">
    <property type="entry name" value="Winged helix-like DNA-binding domain superfamily/Winged helix DNA-binding domain"/>
    <property type="match status" value="1"/>
</dbReference>
<dbReference type="GO" id="GO:0003700">
    <property type="term" value="F:DNA-binding transcription factor activity"/>
    <property type="evidence" value="ECO:0007669"/>
    <property type="project" value="InterPro"/>
</dbReference>
<dbReference type="PANTHER" id="PTHR43537:SF45">
    <property type="entry name" value="GNTR FAMILY REGULATORY PROTEIN"/>
    <property type="match status" value="1"/>
</dbReference>
<dbReference type="EMBL" id="FSRM01000002">
    <property type="protein sequence ID" value="SIO41789.1"/>
    <property type="molecule type" value="Genomic_DNA"/>
</dbReference>
<dbReference type="InterPro" id="IPR011711">
    <property type="entry name" value="GntR_C"/>
</dbReference>
<organism evidence="5 6">
    <name type="scientific">Paraburkholderia phenazinium</name>
    <dbReference type="NCBI Taxonomy" id="60549"/>
    <lineage>
        <taxon>Bacteria</taxon>
        <taxon>Pseudomonadati</taxon>
        <taxon>Pseudomonadota</taxon>
        <taxon>Betaproteobacteria</taxon>
        <taxon>Burkholderiales</taxon>
        <taxon>Burkholderiaceae</taxon>
        <taxon>Paraburkholderia</taxon>
    </lineage>
</organism>
<dbReference type="SMART" id="SM00895">
    <property type="entry name" value="FCD"/>
    <property type="match status" value="1"/>
</dbReference>
<dbReference type="PROSITE" id="PS50949">
    <property type="entry name" value="HTH_GNTR"/>
    <property type="match status" value="1"/>
</dbReference>
<evidence type="ECO:0000313" key="6">
    <source>
        <dbReference type="Proteomes" id="UP000184693"/>
    </source>
</evidence>
<dbReference type="AlphaFoldDB" id="A0A1N6JCC4"/>
<evidence type="ECO:0000256" key="2">
    <source>
        <dbReference type="ARBA" id="ARBA00023125"/>
    </source>
</evidence>
<keyword evidence="2" id="KW-0238">DNA-binding</keyword>
<feature type="domain" description="HTH gntR-type" evidence="4">
    <location>
        <begin position="17"/>
        <end position="84"/>
    </location>
</feature>
<evidence type="ECO:0000259" key="4">
    <source>
        <dbReference type="PROSITE" id="PS50949"/>
    </source>
</evidence>
<protein>
    <submittedName>
        <fullName evidence="5">Transcriptional regulator, GntR family</fullName>
    </submittedName>
</protein>
<dbReference type="RefSeq" id="WP_143787624.1">
    <property type="nucleotide sequence ID" value="NZ_FSRM01000002.1"/>
</dbReference>
<dbReference type="InterPro" id="IPR036388">
    <property type="entry name" value="WH-like_DNA-bd_sf"/>
</dbReference>
<dbReference type="Gene3D" id="1.20.120.530">
    <property type="entry name" value="GntR ligand-binding domain-like"/>
    <property type="match status" value="1"/>
</dbReference>
<dbReference type="Pfam" id="PF07729">
    <property type="entry name" value="FCD"/>
    <property type="match status" value="1"/>
</dbReference>
<dbReference type="InterPro" id="IPR008920">
    <property type="entry name" value="TF_FadR/GntR_C"/>
</dbReference>
<dbReference type="GO" id="GO:0003677">
    <property type="term" value="F:DNA binding"/>
    <property type="evidence" value="ECO:0007669"/>
    <property type="project" value="UniProtKB-KW"/>
</dbReference>
<evidence type="ECO:0000256" key="3">
    <source>
        <dbReference type="ARBA" id="ARBA00023163"/>
    </source>
</evidence>
<dbReference type="PANTHER" id="PTHR43537">
    <property type="entry name" value="TRANSCRIPTIONAL REGULATOR, GNTR FAMILY"/>
    <property type="match status" value="1"/>
</dbReference>
<name>A0A1N6JCC4_9BURK</name>
<keyword evidence="1" id="KW-0805">Transcription regulation</keyword>
<reference evidence="5 6" key="1">
    <citation type="submission" date="2016-11" db="EMBL/GenBank/DDBJ databases">
        <authorList>
            <person name="Jaros S."/>
            <person name="Januszkiewicz K."/>
            <person name="Wedrychowicz H."/>
        </authorList>
    </citation>
    <scope>NUCLEOTIDE SEQUENCE [LARGE SCALE GENOMIC DNA]</scope>
    <source>
        <strain evidence="5 6">GAS86</strain>
    </source>
</reference>
<evidence type="ECO:0000256" key="1">
    <source>
        <dbReference type="ARBA" id="ARBA00023015"/>
    </source>
</evidence>
<dbReference type="Proteomes" id="UP000184693">
    <property type="component" value="Unassembled WGS sequence"/>
</dbReference>
<accession>A0A1N6JCC4</accession>
<dbReference type="OrthoDB" id="8525195at2"/>